<keyword evidence="3" id="KW-0902">Two-component regulatory system</keyword>
<dbReference type="GO" id="GO:0004673">
    <property type="term" value="F:protein histidine kinase activity"/>
    <property type="evidence" value="ECO:0007669"/>
    <property type="project" value="UniProtKB-EC"/>
</dbReference>
<evidence type="ECO:0000256" key="2">
    <source>
        <dbReference type="ARBA" id="ARBA00012438"/>
    </source>
</evidence>
<name>A0A1U7GYK0_9CYAN</name>
<dbReference type="Gene3D" id="3.30.565.10">
    <property type="entry name" value="Histidine kinase-like ATPase, C-terminal domain"/>
    <property type="match status" value="1"/>
</dbReference>
<dbReference type="PRINTS" id="PR00344">
    <property type="entry name" value="BCTRLSENSOR"/>
</dbReference>
<proteinExistence type="predicted"/>
<dbReference type="AlphaFoldDB" id="A0A1U7GYK0"/>
<comment type="caution">
    <text evidence="5">The sequence shown here is derived from an EMBL/GenBank/DDBJ whole genome shotgun (WGS) entry which is preliminary data.</text>
</comment>
<dbReference type="InterPro" id="IPR036890">
    <property type="entry name" value="HATPase_C_sf"/>
</dbReference>
<dbReference type="Proteomes" id="UP000186391">
    <property type="component" value="Unassembled WGS sequence"/>
</dbReference>
<dbReference type="PANTHER" id="PTHR43065:SF50">
    <property type="entry name" value="HISTIDINE KINASE"/>
    <property type="match status" value="1"/>
</dbReference>
<evidence type="ECO:0000259" key="4">
    <source>
        <dbReference type="Pfam" id="PF02518"/>
    </source>
</evidence>
<accession>A0A1U7GYK0</accession>
<evidence type="ECO:0000256" key="3">
    <source>
        <dbReference type="ARBA" id="ARBA00023012"/>
    </source>
</evidence>
<comment type="catalytic activity">
    <reaction evidence="1">
        <text>ATP + protein L-histidine = ADP + protein N-phospho-L-histidine.</text>
        <dbReference type="EC" id="2.7.13.3"/>
    </reaction>
</comment>
<dbReference type="SUPFAM" id="SSF55874">
    <property type="entry name" value="ATPase domain of HSP90 chaperone/DNA topoisomerase II/histidine kinase"/>
    <property type="match status" value="1"/>
</dbReference>
<dbReference type="Pfam" id="PF02518">
    <property type="entry name" value="HATPase_c"/>
    <property type="match status" value="1"/>
</dbReference>
<dbReference type="InterPro" id="IPR004358">
    <property type="entry name" value="Sig_transdc_His_kin-like_C"/>
</dbReference>
<protein>
    <recommendedName>
        <fullName evidence="2">histidine kinase</fullName>
        <ecNumber evidence="2">2.7.13.3</ecNumber>
    </recommendedName>
</protein>
<keyword evidence="6" id="KW-1185">Reference proteome</keyword>
<dbReference type="EMBL" id="MRCA01000007">
    <property type="protein sequence ID" value="OKH13392.1"/>
    <property type="molecule type" value="Genomic_DNA"/>
</dbReference>
<feature type="domain" description="Histidine kinase/HSP90-like ATPase" evidence="4">
    <location>
        <begin position="18"/>
        <end position="64"/>
    </location>
</feature>
<dbReference type="GO" id="GO:0000160">
    <property type="term" value="P:phosphorelay signal transduction system"/>
    <property type="evidence" value="ECO:0007669"/>
    <property type="project" value="UniProtKB-KW"/>
</dbReference>
<dbReference type="PANTHER" id="PTHR43065">
    <property type="entry name" value="SENSOR HISTIDINE KINASE"/>
    <property type="match status" value="1"/>
</dbReference>
<gene>
    <name evidence="5" type="ORF">NIES592_14755</name>
</gene>
<evidence type="ECO:0000313" key="5">
    <source>
        <dbReference type="EMBL" id="OKH13392.1"/>
    </source>
</evidence>
<sequence>MVQSEKMSALGQMVAGVATKPVGKGTGLGLSISYQIVTEKHHGRLYCNTTPGQGTKFVIEIPVRQFSHDTAA</sequence>
<dbReference type="InterPro" id="IPR003594">
    <property type="entry name" value="HATPase_dom"/>
</dbReference>
<dbReference type="EC" id="2.7.13.3" evidence="2"/>
<organism evidence="5 6">
    <name type="scientific">Fischerella major NIES-592</name>
    <dbReference type="NCBI Taxonomy" id="210994"/>
    <lineage>
        <taxon>Bacteria</taxon>
        <taxon>Bacillati</taxon>
        <taxon>Cyanobacteriota</taxon>
        <taxon>Cyanophyceae</taxon>
        <taxon>Nostocales</taxon>
        <taxon>Hapalosiphonaceae</taxon>
        <taxon>Fischerella</taxon>
    </lineage>
</organism>
<evidence type="ECO:0000256" key="1">
    <source>
        <dbReference type="ARBA" id="ARBA00000085"/>
    </source>
</evidence>
<evidence type="ECO:0000313" key="6">
    <source>
        <dbReference type="Proteomes" id="UP000186391"/>
    </source>
</evidence>
<reference evidence="5 6" key="1">
    <citation type="submission" date="2016-11" db="EMBL/GenBank/DDBJ databases">
        <title>Draft Genome Sequences of Nine Cyanobacterial Strains from Diverse Habitats.</title>
        <authorList>
            <person name="Zhu T."/>
            <person name="Hou S."/>
            <person name="Lu X."/>
            <person name="Hess W.R."/>
        </authorList>
    </citation>
    <scope>NUCLEOTIDE SEQUENCE [LARGE SCALE GENOMIC DNA]</scope>
    <source>
        <strain evidence="5 6">NIES-592</strain>
    </source>
</reference>